<dbReference type="AlphaFoldDB" id="A0A8B8GML3"/>
<sequence>MSFLKKNQLGKFNPDYQKQRKIEREQQEIMEKEQIEKIEVGQRCCIRLSNKPVRTGTVMYKGRLNGKHGYWVGVKYDKPYGRHDGCLDGKRYFETSHKHGSFITPSAIEIGDLSAIDDEL</sequence>
<comment type="subcellular location">
    <subcellularLocation>
        <location evidence="1">Cytoplasm</location>
    </subcellularLocation>
</comment>
<dbReference type="InterPro" id="IPR036859">
    <property type="entry name" value="CAP-Gly_dom_sf"/>
</dbReference>
<dbReference type="GeneID" id="112693123"/>
<dbReference type="PANTHER" id="PTHR18916:SF85">
    <property type="entry name" value="TUBULIN-FOLDING COFACTOR B"/>
    <property type="match status" value="1"/>
</dbReference>
<proteinExistence type="predicted"/>
<dbReference type="GO" id="GO:0051010">
    <property type="term" value="F:microtubule plus-end binding"/>
    <property type="evidence" value="ECO:0007669"/>
    <property type="project" value="TreeGrafter"/>
</dbReference>
<dbReference type="GO" id="GO:0035371">
    <property type="term" value="C:microtubule plus-end"/>
    <property type="evidence" value="ECO:0007669"/>
    <property type="project" value="TreeGrafter"/>
</dbReference>
<gene>
    <name evidence="5" type="primary">LOC112693123</name>
</gene>
<dbReference type="GO" id="GO:0031122">
    <property type="term" value="P:cytoplasmic microtubule organization"/>
    <property type="evidence" value="ECO:0007669"/>
    <property type="project" value="TreeGrafter"/>
</dbReference>
<dbReference type="Proteomes" id="UP000694846">
    <property type="component" value="Unplaced"/>
</dbReference>
<evidence type="ECO:0000259" key="3">
    <source>
        <dbReference type="PROSITE" id="PS50245"/>
    </source>
</evidence>
<dbReference type="GO" id="GO:0005938">
    <property type="term" value="C:cell cortex"/>
    <property type="evidence" value="ECO:0007669"/>
    <property type="project" value="TreeGrafter"/>
</dbReference>
<name>A0A8B8GML3_9HEMI</name>
<reference evidence="5" key="1">
    <citation type="submission" date="2025-08" db="UniProtKB">
        <authorList>
            <consortium name="RefSeq"/>
        </authorList>
    </citation>
    <scope>IDENTIFICATION</scope>
    <source>
        <tissue evidence="5">Whole body</tissue>
    </source>
</reference>
<protein>
    <submittedName>
        <fullName evidence="5">Tubulin-folding cofactor B-like</fullName>
    </submittedName>
</protein>
<dbReference type="Pfam" id="PF01302">
    <property type="entry name" value="CAP_GLY"/>
    <property type="match status" value="1"/>
</dbReference>
<dbReference type="PROSITE" id="PS50245">
    <property type="entry name" value="CAP_GLY_2"/>
    <property type="match status" value="1"/>
</dbReference>
<keyword evidence="2" id="KW-0963">Cytoplasm</keyword>
<evidence type="ECO:0000313" key="5">
    <source>
        <dbReference type="RefSeq" id="XP_025423831.1"/>
    </source>
</evidence>
<accession>A0A8B8GML3</accession>
<dbReference type="Gene3D" id="2.30.30.190">
    <property type="entry name" value="CAP Gly-rich-like domain"/>
    <property type="match status" value="1"/>
</dbReference>
<evidence type="ECO:0000256" key="1">
    <source>
        <dbReference type="ARBA" id="ARBA00004496"/>
    </source>
</evidence>
<dbReference type="OrthoDB" id="5295208at2759"/>
<dbReference type="InterPro" id="IPR000938">
    <property type="entry name" value="CAP-Gly_domain"/>
</dbReference>
<dbReference type="RefSeq" id="XP_025423831.1">
    <property type="nucleotide sequence ID" value="XM_025568046.1"/>
</dbReference>
<organism evidence="4 5">
    <name type="scientific">Sipha flava</name>
    <name type="common">yellow sugarcane aphid</name>
    <dbReference type="NCBI Taxonomy" id="143950"/>
    <lineage>
        <taxon>Eukaryota</taxon>
        <taxon>Metazoa</taxon>
        <taxon>Ecdysozoa</taxon>
        <taxon>Arthropoda</taxon>
        <taxon>Hexapoda</taxon>
        <taxon>Insecta</taxon>
        <taxon>Pterygota</taxon>
        <taxon>Neoptera</taxon>
        <taxon>Paraneoptera</taxon>
        <taxon>Hemiptera</taxon>
        <taxon>Sternorrhyncha</taxon>
        <taxon>Aphidomorpha</taxon>
        <taxon>Aphidoidea</taxon>
        <taxon>Aphididae</taxon>
        <taxon>Sipha</taxon>
    </lineage>
</organism>
<evidence type="ECO:0000313" key="4">
    <source>
        <dbReference type="Proteomes" id="UP000694846"/>
    </source>
</evidence>
<keyword evidence="4" id="KW-1185">Reference proteome</keyword>
<evidence type="ECO:0000256" key="2">
    <source>
        <dbReference type="ARBA" id="ARBA00022490"/>
    </source>
</evidence>
<dbReference type="SUPFAM" id="SSF74924">
    <property type="entry name" value="Cap-Gly domain"/>
    <property type="match status" value="1"/>
</dbReference>
<feature type="domain" description="CAP-Gly" evidence="3">
    <location>
        <begin position="62"/>
        <end position="104"/>
    </location>
</feature>
<dbReference type="GO" id="GO:0005634">
    <property type="term" value="C:nucleus"/>
    <property type="evidence" value="ECO:0007669"/>
    <property type="project" value="TreeGrafter"/>
</dbReference>
<dbReference type="PANTHER" id="PTHR18916">
    <property type="entry name" value="DYNACTIN 1-RELATED MICROTUBULE-BINDING"/>
    <property type="match status" value="1"/>
</dbReference>
<dbReference type="SMART" id="SM01052">
    <property type="entry name" value="CAP_GLY"/>
    <property type="match status" value="1"/>
</dbReference>